<dbReference type="PANTHER" id="PTHR43133:SF25">
    <property type="entry name" value="RNA POLYMERASE SIGMA FACTOR RFAY-RELATED"/>
    <property type="match status" value="1"/>
</dbReference>
<dbReference type="InterPro" id="IPR013324">
    <property type="entry name" value="RNA_pol_sigma_r3/r4-like"/>
</dbReference>
<proteinExistence type="inferred from homology"/>
<dbReference type="GO" id="GO:0003677">
    <property type="term" value="F:DNA binding"/>
    <property type="evidence" value="ECO:0007669"/>
    <property type="project" value="InterPro"/>
</dbReference>
<dbReference type="Pfam" id="PF08281">
    <property type="entry name" value="Sigma70_r4_2"/>
    <property type="match status" value="1"/>
</dbReference>
<organism evidence="7 8">
    <name type="scientific">Pseudooceanicola nanhaiensis</name>
    <dbReference type="NCBI Taxonomy" id="375761"/>
    <lineage>
        <taxon>Bacteria</taxon>
        <taxon>Pseudomonadati</taxon>
        <taxon>Pseudomonadota</taxon>
        <taxon>Alphaproteobacteria</taxon>
        <taxon>Rhodobacterales</taxon>
        <taxon>Paracoccaceae</taxon>
        <taxon>Pseudooceanicola</taxon>
    </lineage>
</organism>
<dbReference type="CDD" id="cd06171">
    <property type="entry name" value="Sigma70_r4"/>
    <property type="match status" value="1"/>
</dbReference>
<feature type="domain" description="RNA polymerase sigma factor 70 region 4 type 2" evidence="5">
    <location>
        <begin position="107"/>
        <end position="156"/>
    </location>
</feature>
<comment type="similarity">
    <text evidence="1">Belongs to the sigma-70 factor family. ECF subfamily.</text>
</comment>
<dbReference type="NCBIfam" id="TIGR02937">
    <property type="entry name" value="sigma70-ECF"/>
    <property type="match status" value="1"/>
</dbReference>
<evidence type="ECO:0000259" key="6">
    <source>
        <dbReference type="Pfam" id="PF22029"/>
    </source>
</evidence>
<evidence type="ECO:0000259" key="5">
    <source>
        <dbReference type="Pfam" id="PF08281"/>
    </source>
</evidence>
<keyword evidence="2" id="KW-0805">Transcription regulation</keyword>
<evidence type="ECO:0000256" key="1">
    <source>
        <dbReference type="ARBA" id="ARBA00010641"/>
    </source>
</evidence>
<accession>A0A917SVC3</accession>
<reference evidence="7" key="1">
    <citation type="journal article" date="2014" name="Int. J. Syst. Evol. Microbiol.">
        <title>Complete genome sequence of Corynebacterium casei LMG S-19264T (=DSM 44701T), isolated from a smear-ripened cheese.</title>
        <authorList>
            <consortium name="US DOE Joint Genome Institute (JGI-PGF)"/>
            <person name="Walter F."/>
            <person name="Albersmeier A."/>
            <person name="Kalinowski J."/>
            <person name="Ruckert C."/>
        </authorList>
    </citation>
    <scope>NUCLEOTIDE SEQUENCE</scope>
    <source>
        <strain evidence="7">CGMCC 1.6293</strain>
    </source>
</reference>
<dbReference type="RefSeq" id="WP_036539979.1">
    <property type="nucleotide sequence ID" value="NZ_BMLF01000001.1"/>
</dbReference>
<evidence type="ECO:0000313" key="8">
    <source>
        <dbReference type="Proteomes" id="UP000649829"/>
    </source>
</evidence>
<dbReference type="InterPro" id="IPR039425">
    <property type="entry name" value="RNA_pol_sigma-70-like"/>
</dbReference>
<keyword evidence="8" id="KW-1185">Reference proteome</keyword>
<keyword evidence="4" id="KW-0804">Transcription</keyword>
<dbReference type="Gene3D" id="1.10.1740.10">
    <property type="match status" value="1"/>
</dbReference>
<sequence>MPDGEHRTLVSDQVVTFIPALRAYGRSLARNPDDADDLVQETLTKAIARAELFHAGTNLRAWLFTIMRNTHYSNWAKRARETTGAQDCVSGEVISQPTQEWTVRGTELMAAVNRLPEHYRETLVLVVMLGLSYEESSEICHCAIGTVKSRVARARSMVVDDLEGNA</sequence>
<keyword evidence="3" id="KW-0731">Sigma factor</keyword>
<evidence type="ECO:0000256" key="4">
    <source>
        <dbReference type="ARBA" id="ARBA00023163"/>
    </source>
</evidence>
<dbReference type="InterPro" id="IPR014284">
    <property type="entry name" value="RNA_pol_sigma-70_dom"/>
</dbReference>
<dbReference type="GO" id="GO:0006352">
    <property type="term" value="P:DNA-templated transcription initiation"/>
    <property type="evidence" value="ECO:0007669"/>
    <property type="project" value="InterPro"/>
</dbReference>
<dbReference type="EMBL" id="BMLF01000001">
    <property type="protein sequence ID" value="GGL97319.1"/>
    <property type="molecule type" value="Genomic_DNA"/>
</dbReference>
<dbReference type="GO" id="GO:0016987">
    <property type="term" value="F:sigma factor activity"/>
    <property type="evidence" value="ECO:0007669"/>
    <property type="project" value="UniProtKB-KW"/>
</dbReference>
<dbReference type="SUPFAM" id="SSF88946">
    <property type="entry name" value="Sigma2 domain of RNA polymerase sigma factors"/>
    <property type="match status" value="1"/>
</dbReference>
<feature type="domain" description="PhyR sigma2" evidence="6">
    <location>
        <begin position="17"/>
        <end position="67"/>
    </location>
</feature>
<dbReference type="Proteomes" id="UP000649829">
    <property type="component" value="Unassembled WGS sequence"/>
</dbReference>
<evidence type="ECO:0000256" key="3">
    <source>
        <dbReference type="ARBA" id="ARBA00023082"/>
    </source>
</evidence>
<protein>
    <submittedName>
        <fullName evidence="7">RNA polymerase sigma factor</fullName>
    </submittedName>
</protein>
<dbReference type="InterPro" id="IPR036388">
    <property type="entry name" value="WH-like_DNA-bd_sf"/>
</dbReference>
<dbReference type="Pfam" id="PF22029">
    <property type="entry name" value="PhyR_sigma2"/>
    <property type="match status" value="1"/>
</dbReference>
<reference evidence="7" key="2">
    <citation type="submission" date="2020-09" db="EMBL/GenBank/DDBJ databases">
        <authorList>
            <person name="Sun Q."/>
            <person name="Zhou Y."/>
        </authorList>
    </citation>
    <scope>NUCLEOTIDE SEQUENCE</scope>
    <source>
        <strain evidence="7">CGMCC 1.6293</strain>
    </source>
</reference>
<dbReference type="InterPro" id="IPR053866">
    <property type="entry name" value="PhyR_sigma2"/>
</dbReference>
<evidence type="ECO:0000256" key="2">
    <source>
        <dbReference type="ARBA" id="ARBA00023015"/>
    </source>
</evidence>
<name>A0A917SVC3_9RHOB</name>
<dbReference type="Gene3D" id="1.10.10.10">
    <property type="entry name" value="Winged helix-like DNA-binding domain superfamily/Winged helix DNA-binding domain"/>
    <property type="match status" value="1"/>
</dbReference>
<dbReference type="SUPFAM" id="SSF88659">
    <property type="entry name" value="Sigma3 and sigma4 domains of RNA polymerase sigma factors"/>
    <property type="match status" value="1"/>
</dbReference>
<dbReference type="AlphaFoldDB" id="A0A917SVC3"/>
<comment type="caution">
    <text evidence="7">The sequence shown here is derived from an EMBL/GenBank/DDBJ whole genome shotgun (WGS) entry which is preliminary data.</text>
</comment>
<dbReference type="InterPro" id="IPR013325">
    <property type="entry name" value="RNA_pol_sigma_r2"/>
</dbReference>
<dbReference type="InterPro" id="IPR013249">
    <property type="entry name" value="RNA_pol_sigma70_r4_t2"/>
</dbReference>
<evidence type="ECO:0000313" key="7">
    <source>
        <dbReference type="EMBL" id="GGL97319.1"/>
    </source>
</evidence>
<dbReference type="PANTHER" id="PTHR43133">
    <property type="entry name" value="RNA POLYMERASE ECF-TYPE SIGMA FACTO"/>
    <property type="match status" value="1"/>
</dbReference>
<gene>
    <name evidence="7" type="primary">rpoE</name>
    <name evidence="7" type="ORF">GCM10011534_19150</name>
</gene>